<comment type="caution">
    <text evidence="8">The sequence shown here is derived from an EMBL/GenBank/DDBJ whole genome shotgun (WGS) entry which is preliminary data.</text>
</comment>
<sequence length="476" mass="51757">MFGNLFHTTALLLVAAAQTAAAQRGDASICDYYAKENYGDDSMESQLKLMTGIVAFAYAGGDDLDGADKNSSGIFKVGSIGNDVVYLRPYFDGTMNTTNLNDQAVALNWLDGGGVAPLQAFINGTTNTADIKKGTNQYTLFTHWYVAFGRIYKCSNVEDFVDQKYRTLMPAYVHKYMDLNKPKIAYFIRQITLASKFYGFSDADASSLELYMNNRYNNQCAPAELNMLNSICFAKDCPRALPKADCNAYSTIKPYGVDDNYSQTPTPSATGTSPTSSSSAAKSDLGGGAIAGIVVGALAGVGLVIGALWFFFKKKGDKSNLANRPESTAPSHTTGGYHNSSMYSPAMTQSHYDMTGQYDVNGQAHYDPSRQSQFTYFPGGQESYTDTNSPAPRGWSAQMPPQELHATEIGSTPTSPSPQAAADAHVKSEYKPDVRQLVEMESPHPALDHSWAPSTPREEREESTAPRPESNTNHHQ</sequence>
<feature type="signal peptide" evidence="7">
    <location>
        <begin position="1"/>
        <end position="22"/>
    </location>
</feature>
<dbReference type="InterPro" id="IPR051694">
    <property type="entry name" value="Immunoregulatory_rcpt-like"/>
</dbReference>
<dbReference type="EMBL" id="AZHF01000001">
    <property type="protein sequence ID" value="OAA81379.1"/>
    <property type="molecule type" value="Genomic_DNA"/>
</dbReference>
<keyword evidence="3 6" id="KW-1133">Transmembrane helix</keyword>
<dbReference type="Proteomes" id="UP000076881">
    <property type="component" value="Unassembled WGS sequence"/>
</dbReference>
<evidence type="ECO:0000256" key="7">
    <source>
        <dbReference type="SAM" id="SignalP"/>
    </source>
</evidence>
<evidence type="ECO:0000256" key="1">
    <source>
        <dbReference type="ARBA" id="ARBA00004167"/>
    </source>
</evidence>
<evidence type="ECO:0000256" key="6">
    <source>
        <dbReference type="SAM" id="Phobius"/>
    </source>
</evidence>
<feature type="compositionally biased region" description="Polar residues" evidence="5">
    <location>
        <begin position="409"/>
        <end position="418"/>
    </location>
</feature>
<dbReference type="PANTHER" id="PTHR15549:SF27">
    <property type="entry name" value="CHITIN-BINDING TYPE-1 DOMAIN-CONTAINING PROTEIN"/>
    <property type="match status" value="1"/>
</dbReference>
<dbReference type="PANTHER" id="PTHR15549">
    <property type="entry name" value="PAIRED IMMUNOGLOBULIN-LIKE TYPE 2 RECEPTOR"/>
    <property type="match status" value="1"/>
</dbReference>
<comment type="subcellular location">
    <subcellularLocation>
        <location evidence="1">Membrane</location>
        <topology evidence="1">Single-pass membrane protein</topology>
    </subcellularLocation>
</comment>
<gene>
    <name evidence="8" type="ORF">LEL_00924</name>
</gene>
<keyword evidence="9" id="KW-1185">Reference proteome</keyword>
<organism evidence="8 9">
    <name type="scientific">Akanthomyces lecanii RCEF 1005</name>
    <dbReference type="NCBI Taxonomy" id="1081108"/>
    <lineage>
        <taxon>Eukaryota</taxon>
        <taxon>Fungi</taxon>
        <taxon>Dikarya</taxon>
        <taxon>Ascomycota</taxon>
        <taxon>Pezizomycotina</taxon>
        <taxon>Sordariomycetes</taxon>
        <taxon>Hypocreomycetidae</taxon>
        <taxon>Hypocreales</taxon>
        <taxon>Cordycipitaceae</taxon>
        <taxon>Akanthomyces</taxon>
        <taxon>Cordyceps confragosa</taxon>
    </lineage>
</organism>
<keyword evidence="7" id="KW-0732">Signal</keyword>
<dbReference type="STRING" id="1081108.A0A168K916"/>
<dbReference type="OrthoDB" id="2110578at2759"/>
<evidence type="ECO:0000256" key="3">
    <source>
        <dbReference type="ARBA" id="ARBA00022989"/>
    </source>
</evidence>
<keyword evidence="4 6" id="KW-0472">Membrane</keyword>
<dbReference type="GO" id="GO:0071944">
    <property type="term" value="C:cell periphery"/>
    <property type="evidence" value="ECO:0007669"/>
    <property type="project" value="UniProtKB-ARBA"/>
</dbReference>
<dbReference type="GO" id="GO:0016020">
    <property type="term" value="C:membrane"/>
    <property type="evidence" value="ECO:0007669"/>
    <property type="project" value="UniProtKB-SubCell"/>
</dbReference>
<name>A0A168K916_CORDF</name>
<feature type="region of interest" description="Disordered" evidence="5">
    <location>
        <begin position="260"/>
        <end position="281"/>
    </location>
</feature>
<feature type="transmembrane region" description="Helical" evidence="6">
    <location>
        <begin position="285"/>
        <end position="312"/>
    </location>
</feature>
<protein>
    <submittedName>
        <fullName evidence="8">Uncharacterized protein</fullName>
    </submittedName>
</protein>
<proteinExistence type="predicted"/>
<dbReference type="AlphaFoldDB" id="A0A168K916"/>
<evidence type="ECO:0000256" key="2">
    <source>
        <dbReference type="ARBA" id="ARBA00022692"/>
    </source>
</evidence>
<feature type="compositionally biased region" description="Low complexity" evidence="5">
    <location>
        <begin position="262"/>
        <end position="281"/>
    </location>
</feature>
<feature type="compositionally biased region" description="Basic and acidic residues" evidence="5">
    <location>
        <begin position="424"/>
        <end position="442"/>
    </location>
</feature>
<evidence type="ECO:0000313" key="8">
    <source>
        <dbReference type="EMBL" id="OAA81379.1"/>
    </source>
</evidence>
<evidence type="ECO:0000313" key="9">
    <source>
        <dbReference type="Proteomes" id="UP000076881"/>
    </source>
</evidence>
<evidence type="ECO:0000256" key="4">
    <source>
        <dbReference type="ARBA" id="ARBA00023136"/>
    </source>
</evidence>
<evidence type="ECO:0000256" key="5">
    <source>
        <dbReference type="SAM" id="MobiDB-lite"/>
    </source>
</evidence>
<feature type="region of interest" description="Disordered" evidence="5">
    <location>
        <begin position="358"/>
        <end position="476"/>
    </location>
</feature>
<keyword evidence="2 6" id="KW-0812">Transmembrane</keyword>
<feature type="compositionally biased region" description="Polar residues" evidence="5">
    <location>
        <begin position="320"/>
        <end position="344"/>
    </location>
</feature>
<feature type="chain" id="PRO_5007898316" evidence="7">
    <location>
        <begin position="23"/>
        <end position="476"/>
    </location>
</feature>
<accession>A0A168K916</accession>
<reference evidence="8 9" key="1">
    <citation type="journal article" date="2016" name="Genome Biol. Evol.">
        <title>Divergent and convergent evolution of fungal pathogenicity.</title>
        <authorList>
            <person name="Shang Y."/>
            <person name="Xiao G."/>
            <person name="Zheng P."/>
            <person name="Cen K."/>
            <person name="Zhan S."/>
            <person name="Wang C."/>
        </authorList>
    </citation>
    <scope>NUCLEOTIDE SEQUENCE [LARGE SCALE GENOMIC DNA]</scope>
    <source>
        <strain evidence="8 9">RCEF 1005</strain>
    </source>
</reference>
<feature type="region of interest" description="Disordered" evidence="5">
    <location>
        <begin position="319"/>
        <end position="344"/>
    </location>
</feature>